<feature type="compositionally biased region" description="Polar residues" evidence="1">
    <location>
        <begin position="159"/>
        <end position="174"/>
    </location>
</feature>
<sequence length="418" mass="47293">MPIDKKTTFTNSNVPQKVNTVRSKTVNTARPKAVVNVVLGNKVNVVKASVCWVWKPKTKVIDHVSKHNRASITLKKFDYVDTKGRSNGCSRHMIGNMSYLTDYKEIDGGYVSFRGNPKGGKITGRGTKACDDAGKARIETVPGKDYILLPLWTSNPLISQESKSSQDDGFQPSSDVGKKVDEKQRQEIECKDQEKEDNGNSITNVNAAGTNRVNVVDDDDEADMNNMDTTIQVSRTPTTRIHKNHPLDQVIGDLHSTNQTRHISNNLEEHRWMPKVLFSVKRLKKMCMFANLQDLMIMTFLIKCTKLKKSLYGLHQAPRAWYEISSMYLLDNGFHKGKIDKTLFIRSQDKYVAEILKKYGFLEVKNASTPMETQKLLLKGEDGKEVDVYIYRSMIGSLMYLTSSRPDIMFAVCACARY</sequence>
<dbReference type="EMBL" id="BKCJ010009823">
    <property type="protein sequence ID" value="GEU88784.1"/>
    <property type="molecule type" value="Genomic_DNA"/>
</dbReference>
<dbReference type="PANTHER" id="PTHR11439:SF483">
    <property type="entry name" value="PEPTIDE SYNTHASE GLIP-LIKE, PUTATIVE (AFU_ORTHOLOGUE AFUA_3G12920)-RELATED"/>
    <property type="match status" value="1"/>
</dbReference>
<proteinExistence type="predicted"/>
<dbReference type="AlphaFoldDB" id="A0A6L2NW16"/>
<dbReference type="PANTHER" id="PTHR11439">
    <property type="entry name" value="GAG-POL-RELATED RETROTRANSPOSON"/>
    <property type="match status" value="1"/>
</dbReference>
<accession>A0A6L2NW16</accession>
<feature type="domain" description="Reverse transcriptase Ty1/copia-type" evidence="2">
    <location>
        <begin position="303"/>
        <end position="348"/>
    </location>
</feature>
<comment type="caution">
    <text evidence="3">The sequence shown here is derived from an EMBL/GenBank/DDBJ whole genome shotgun (WGS) entry which is preliminary data.</text>
</comment>
<evidence type="ECO:0000313" key="3">
    <source>
        <dbReference type="EMBL" id="GEU88784.1"/>
    </source>
</evidence>
<feature type="compositionally biased region" description="Basic and acidic residues" evidence="1">
    <location>
        <begin position="176"/>
        <end position="198"/>
    </location>
</feature>
<evidence type="ECO:0000256" key="1">
    <source>
        <dbReference type="SAM" id="MobiDB-lite"/>
    </source>
</evidence>
<organism evidence="3">
    <name type="scientific">Tanacetum cinerariifolium</name>
    <name type="common">Dalmatian daisy</name>
    <name type="synonym">Chrysanthemum cinerariifolium</name>
    <dbReference type="NCBI Taxonomy" id="118510"/>
    <lineage>
        <taxon>Eukaryota</taxon>
        <taxon>Viridiplantae</taxon>
        <taxon>Streptophyta</taxon>
        <taxon>Embryophyta</taxon>
        <taxon>Tracheophyta</taxon>
        <taxon>Spermatophyta</taxon>
        <taxon>Magnoliopsida</taxon>
        <taxon>eudicotyledons</taxon>
        <taxon>Gunneridae</taxon>
        <taxon>Pentapetalae</taxon>
        <taxon>asterids</taxon>
        <taxon>campanulids</taxon>
        <taxon>Asterales</taxon>
        <taxon>Asteraceae</taxon>
        <taxon>Asteroideae</taxon>
        <taxon>Anthemideae</taxon>
        <taxon>Anthemidinae</taxon>
        <taxon>Tanacetum</taxon>
    </lineage>
</organism>
<protein>
    <recommendedName>
        <fullName evidence="2">Reverse transcriptase Ty1/copia-type domain-containing protein</fullName>
    </recommendedName>
</protein>
<reference evidence="3" key="1">
    <citation type="journal article" date="2019" name="Sci. Rep.">
        <title>Draft genome of Tanacetum cinerariifolium, the natural source of mosquito coil.</title>
        <authorList>
            <person name="Yamashiro T."/>
            <person name="Shiraishi A."/>
            <person name="Satake H."/>
            <person name="Nakayama K."/>
        </authorList>
    </citation>
    <scope>NUCLEOTIDE SEQUENCE</scope>
</reference>
<feature type="compositionally biased region" description="Polar residues" evidence="1">
    <location>
        <begin position="199"/>
        <end position="211"/>
    </location>
</feature>
<gene>
    <name evidence="3" type="ORF">Tci_060762</name>
</gene>
<name>A0A6L2NW16_TANCI</name>
<dbReference type="Pfam" id="PF07727">
    <property type="entry name" value="RVT_2"/>
    <property type="match status" value="1"/>
</dbReference>
<evidence type="ECO:0000259" key="2">
    <source>
        <dbReference type="Pfam" id="PF07727"/>
    </source>
</evidence>
<dbReference type="InterPro" id="IPR013103">
    <property type="entry name" value="RVT_2"/>
</dbReference>
<feature type="region of interest" description="Disordered" evidence="1">
    <location>
        <begin position="159"/>
        <end position="211"/>
    </location>
</feature>